<dbReference type="InterPro" id="IPR050228">
    <property type="entry name" value="Carboxylesterase_BioH"/>
</dbReference>
<gene>
    <name evidence="2" type="ORF">F0U60_11510</name>
</gene>
<dbReference type="InterPro" id="IPR029058">
    <property type="entry name" value="AB_hydrolase_fold"/>
</dbReference>
<name>A0ABY9WLY5_9BACT</name>
<dbReference type="Proteomes" id="UP001611383">
    <property type="component" value="Chromosome"/>
</dbReference>
<evidence type="ECO:0000259" key="1">
    <source>
        <dbReference type="Pfam" id="PF00561"/>
    </source>
</evidence>
<keyword evidence="2" id="KW-0378">Hydrolase</keyword>
<dbReference type="RefSeq" id="WP_395817895.1">
    <property type="nucleotide sequence ID" value="NZ_CP043494.1"/>
</dbReference>
<dbReference type="PANTHER" id="PTHR43194">
    <property type="entry name" value="HYDROLASE ALPHA/BETA FOLD FAMILY"/>
    <property type="match status" value="1"/>
</dbReference>
<dbReference type="Gene3D" id="3.40.50.1820">
    <property type="entry name" value="alpha/beta hydrolase"/>
    <property type="match status" value="1"/>
</dbReference>
<dbReference type="Pfam" id="PF00561">
    <property type="entry name" value="Abhydrolase_1"/>
    <property type="match status" value="1"/>
</dbReference>
<dbReference type="PANTHER" id="PTHR43194:SF2">
    <property type="entry name" value="PEROXISOMAL MEMBRANE PROTEIN LPX1"/>
    <property type="match status" value="1"/>
</dbReference>
<keyword evidence="3" id="KW-1185">Reference proteome</keyword>
<reference evidence="2 3" key="1">
    <citation type="submission" date="2019-08" db="EMBL/GenBank/DDBJ databases">
        <title>Archangium and Cystobacter genomes.</title>
        <authorList>
            <person name="Chen I.-C.K."/>
            <person name="Wielgoss S."/>
        </authorList>
    </citation>
    <scope>NUCLEOTIDE SEQUENCE [LARGE SCALE GENOMIC DNA]</scope>
    <source>
        <strain evidence="2 3">Cbm 6</strain>
    </source>
</reference>
<evidence type="ECO:0000313" key="3">
    <source>
        <dbReference type="Proteomes" id="UP001611383"/>
    </source>
</evidence>
<dbReference type="PRINTS" id="PR00111">
    <property type="entry name" value="ABHYDROLASE"/>
</dbReference>
<evidence type="ECO:0000313" key="2">
    <source>
        <dbReference type="EMBL" id="WNG44643.1"/>
    </source>
</evidence>
<dbReference type="GO" id="GO:0016787">
    <property type="term" value="F:hydrolase activity"/>
    <property type="evidence" value="ECO:0007669"/>
    <property type="project" value="UniProtKB-KW"/>
</dbReference>
<accession>A0ABY9WLY5</accession>
<sequence length="303" mass="33359">MCSTPFRSAVDLSLAAGPIRLHTAGSEDAPPVLLLHGAMLDTAVLTWWHVAPILASTHRVLAIDLPRHGGSRPWTQPVTQEVCERIIDELLEHVRIQRIALVGLSMGAGVSIGYALNHPHRVSKLVLSAPGGLDAKRPAQFLTWLMLRMPFALRWTTKYLASRPSALRTMMAKNLTAGDRTRDFEQILALVQEEAEAKARHKEQALDDWQILSYGPWAMRLNHLPQLHRLSAPSLWLRGDSDSLVGQAEMEQAVAAAPMARLETIANAGHLLTLDQPDRFNELVTGFLLDGRSSARPDASAAR</sequence>
<organism evidence="2 3">
    <name type="scientific">Archangium minus</name>
    <dbReference type="NCBI Taxonomy" id="83450"/>
    <lineage>
        <taxon>Bacteria</taxon>
        <taxon>Pseudomonadati</taxon>
        <taxon>Myxococcota</taxon>
        <taxon>Myxococcia</taxon>
        <taxon>Myxococcales</taxon>
        <taxon>Cystobacterineae</taxon>
        <taxon>Archangiaceae</taxon>
        <taxon>Archangium</taxon>
    </lineage>
</organism>
<protein>
    <submittedName>
        <fullName evidence="2">Alpha/beta hydrolase</fullName>
    </submittedName>
</protein>
<feature type="domain" description="AB hydrolase-1" evidence="1">
    <location>
        <begin position="30"/>
        <end position="275"/>
    </location>
</feature>
<proteinExistence type="predicted"/>
<dbReference type="EMBL" id="CP043494">
    <property type="protein sequence ID" value="WNG44643.1"/>
    <property type="molecule type" value="Genomic_DNA"/>
</dbReference>
<dbReference type="InterPro" id="IPR000073">
    <property type="entry name" value="AB_hydrolase_1"/>
</dbReference>
<dbReference type="SUPFAM" id="SSF53474">
    <property type="entry name" value="alpha/beta-Hydrolases"/>
    <property type="match status" value="1"/>
</dbReference>